<dbReference type="GO" id="GO:0055085">
    <property type="term" value="P:transmembrane transport"/>
    <property type="evidence" value="ECO:0007669"/>
    <property type="project" value="InterPro"/>
</dbReference>
<evidence type="ECO:0000256" key="6">
    <source>
        <dbReference type="ARBA" id="ARBA00023136"/>
    </source>
</evidence>
<gene>
    <name evidence="9" type="ORF">SAMN04488561_3098</name>
</gene>
<feature type="transmembrane region" description="Helical" evidence="7">
    <location>
        <begin position="84"/>
        <end position="109"/>
    </location>
</feature>
<keyword evidence="2 7" id="KW-0813">Transport</keyword>
<dbReference type="Proteomes" id="UP000181980">
    <property type="component" value="Unassembled WGS sequence"/>
</dbReference>
<keyword evidence="3" id="KW-1003">Cell membrane</keyword>
<dbReference type="SUPFAM" id="SSF161098">
    <property type="entry name" value="MetI-like"/>
    <property type="match status" value="1"/>
</dbReference>
<dbReference type="STRING" id="561176.SAMN04488561_3098"/>
<evidence type="ECO:0000313" key="9">
    <source>
        <dbReference type="EMBL" id="SEE87378.1"/>
    </source>
</evidence>
<keyword evidence="6 7" id="KW-0472">Membrane</keyword>
<organism evidence="9 10">
    <name type="scientific">Jiangella alba</name>
    <dbReference type="NCBI Taxonomy" id="561176"/>
    <lineage>
        <taxon>Bacteria</taxon>
        <taxon>Bacillati</taxon>
        <taxon>Actinomycetota</taxon>
        <taxon>Actinomycetes</taxon>
        <taxon>Jiangellales</taxon>
        <taxon>Jiangellaceae</taxon>
        <taxon>Jiangella</taxon>
    </lineage>
</organism>
<dbReference type="Pfam" id="PF00528">
    <property type="entry name" value="BPD_transp_1"/>
    <property type="match status" value="1"/>
</dbReference>
<dbReference type="EMBL" id="FNUC01000003">
    <property type="protein sequence ID" value="SEE87378.1"/>
    <property type="molecule type" value="Genomic_DNA"/>
</dbReference>
<dbReference type="InterPro" id="IPR025966">
    <property type="entry name" value="OppC_N"/>
</dbReference>
<evidence type="ECO:0000313" key="10">
    <source>
        <dbReference type="Proteomes" id="UP000181980"/>
    </source>
</evidence>
<dbReference type="PANTHER" id="PTHR43386">
    <property type="entry name" value="OLIGOPEPTIDE TRANSPORT SYSTEM PERMEASE PROTEIN APPC"/>
    <property type="match status" value="1"/>
</dbReference>
<keyword evidence="4 7" id="KW-0812">Transmembrane</keyword>
<evidence type="ECO:0000256" key="1">
    <source>
        <dbReference type="ARBA" id="ARBA00004651"/>
    </source>
</evidence>
<protein>
    <submittedName>
        <fullName evidence="9">Oligopeptide transport system permease protein</fullName>
    </submittedName>
</protein>
<dbReference type="PANTHER" id="PTHR43386:SF25">
    <property type="entry name" value="PEPTIDE ABC TRANSPORTER PERMEASE PROTEIN"/>
    <property type="match status" value="1"/>
</dbReference>
<dbReference type="InterPro" id="IPR050366">
    <property type="entry name" value="BP-dependent_transpt_permease"/>
</dbReference>
<dbReference type="OrthoDB" id="6637947at2"/>
<comment type="subcellular location">
    <subcellularLocation>
        <location evidence="1 7">Cell membrane</location>
        <topology evidence="1 7">Multi-pass membrane protein</topology>
    </subcellularLocation>
</comment>
<name>A0A1H5MG03_9ACTN</name>
<dbReference type="InterPro" id="IPR035906">
    <property type="entry name" value="MetI-like_sf"/>
</dbReference>
<keyword evidence="5 7" id="KW-1133">Transmembrane helix</keyword>
<feature type="transmembrane region" description="Helical" evidence="7">
    <location>
        <begin position="147"/>
        <end position="164"/>
    </location>
</feature>
<evidence type="ECO:0000256" key="3">
    <source>
        <dbReference type="ARBA" id="ARBA00022475"/>
    </source>
</evidence>
<dbReference type="Gene3D" id="1.10.3720.10">
    <property type="entry name" value="MetI-like"/>
    <property type="match status" value="1"/>
</dbReference>
<evidence type="ECO:0000256" key="5">
    <source>
        <dbReference type="ARBA" id="ARBA00022989"/>
    </source>
</evidence>
<dbReference type="GO" id="GO:0005886">
    <property type="term" value="C:plasma membrane"/>
    <property type="evidence" value="ECO:0007669"/>
    <property type="project" value="UniProtKB-SubCell"/>
</dbReference>
<evidence type="ECO:0000259" key="8">
    <source>
        <dbReference type="PROSITE" id="PS50928"/>
    </source>
</evidence>
<dbReference type="CDD" id="cd06261">
    <property type="entry name" value="TM_PBP2"/>
    <property type="match status" value="1"/>
</dbReference>
<sequence>MSAVAVVAATTDGPRVKRSWKLFVGGGLLGVLALFMLVGPLISGYDPNATDLDARLAGPSAQHWLGTDDLGRDLFTRMAVGGRMTMLIALGAVALASAIAVPLGLLTGYLGGWVDLAVMRVVDLFFAIPTLLVAIGIVGLFGPSFSTTLLALGLAFWPFYARLVRSAVVGVRDLAYTDAARVIGAGRWRIIRKEIVPALLPLLIVQTTVLLGFAVLDEAGLGFLGLGVQPPDPSWGSLLAQSRGFVLSHPWIGVIAGVPILLVVLGINIMADVLRDRLDPQGAST</sequence>
<feature type="transmembrane region" description="Helical" evidence="7">
    <location>
        <begin position="251"/>
        <end position="271"/>
    </location>
</feature>
<proteinExistence type="inferred from homology"/>
<accession>A0A1H5MG03</accession>
<dbReference type="InterPro" id="IPR000515">
    <property type="entry name" value="MetI-like"/>
</dbReference>
<keyword evidence="10" id="KW-1185">Reference proteome</keyword>
<feature type="transmembrane region" description="Helical" evidence="7">
    <location>
        <begin position="121"/>
        <end position="141"/>
    </location>
</feature>
<dbReference type="AlphaFoldDB" id="A0A1H5MG03"/>
<dbReference type="PROSITE" id="PS50928">
    <property type="entry name" value="ABC_TM1"/>
    <property type="match status" value="1"/>
</dbReference>
<reference evidence="10" key="1">
    <citation type="submission" date="2016-10" db="EMBL/GenBank/DDBJ databases">
        <authorList>
            <person name="Varghese N."/>
            <person name="Submissions S."/>
        </authorList>
    </citation>
    <scope>NUCLEOTIDE SEQUENCE [LARGE SCALE GENOMIC DNA]</scope>
    <source>
        <strain evidence="10">DSM 45237</strain>
    </source>
</reference>
<feature type="transmembrane region" description="Helical" evidence="7">
    <location>
        <begin position="195"/>
        <end position="216"/>
    </location>
</feature>
<comment type="similarity">
    <text evidence="7">Belongs to the binding-protein-dependent transport system permease family.</text>
</comment>
<feature type="transmembrane region" description="Helical" evidence="7">
    <location>
        <begin position="22"/>
        <end position="42"/>
    </location>
</feature>
<evidence type="ECO:0000256" key="7">
    <source>
        <dbReference type="RuleBase" id="RU363032"/>
    </source>
</evidence>
<evidence type="ECO:0000256" key="2">
    <source>
        <dbReference type="ARBA" id="ARBA00022448"/>
    </source>
</evidence>
<dbReference type="Pfam" id="PF12911">
    <property type="entry name" value="OppC_N"/>
    <property type="match status" value="1"/>
</dbReference>
<evidence type="ECO:0000256" key="4">
    <source>
        <dbReference type="ARBA" id="ARBA00022692"/>
    </source>
</evidence>
<dbReference type="RefSeq" id="WP_069111822.1">
    <property type="nucleotide sequence ID" value="NZ_FNUC01000003.1"/>
</dbReference>
<feature type="domain" description="ABC transmembrane type-1" evidence="8">
    <location>
        <begin position="82"/>
        <end position="271"/>
    </location>
</feature>